<feature type="region of interest" description="Disordered" evidence="8">
    <location>
        <begin position="1"/>
        <end position="56"/>
    </location>
</feature>
<dbReference type="Pfam" id="PF13092">
    <property type="entry name" value="CENP-L"/>
    <property type="match status" value="1"/>
</dbReference>
<evidence type="ECO:0000256" key="4">
    <source>
        <dbReference type="ARBA" id="ARBA00016380"/>
    </source>
</evidence>
<sequence length="362" mass="39376">MAGGAGRGGAGADGTGVQMAGGRPAGSAIEMEGAMRTLPSSGRPSGTGRLSRGPLFGRNYGLSPGSRLLPPRCQEDADPQKTAFLLRKQWTLYSVSPLYKFSSADLKDYARMLGVFIAAEKQKGLAVDVDGELGVRVAMSGLPELRGSEQDPAAVLVQLSLRSSLSPKNSEEKLIWSGWFCCVAGDDLLENLPENFTCLPLFLVNGAESYTAIVGSWFQKTFDCCFRRLAISPLNLTWMAAMWTGCKVDKNTAAMELLFSVPHLPQPLDISYAIHPEDVKALWDTVQKTPGEITQEEVDVFMECLYSHFHRHFKIHLSATKLVKVSTGIASAHCDGIIKFLQSQYLIGVLMLLTELAISQIQ</sequence>
<dbReference type="Ensembl" id="ENSPCLT00000012997.1">
    <property type="protein sequence ID" value="ENSPCLP00000009648.1"/>
    <property type="gene ID" value="ENSPCLG00000007959.1"/>
</dbReference>
<evidence type="ECO:0000313" key="10">
    <source>
        <dbReference type="Proteomes" id="UP000472261"/>
    </source>
</evidence>
<name>A0A669PTS0_PHACC</name>
<evidence type="ECO:0000256" key="2">
    <source>
        <dbReference type="ARBA" id="ARBA00004584"/>
    </source>
</evidence>
<reference evidence="9" key="2">
    <citation type="submission" date="2025-09" db="UniProtKB">
        <authorList>
            <consortium name="Ensembl"/>
        </authorList>
    </citation>
    <scope>IDENTIFICATION</scope>
</reference>
<reference evidence="9" key="1">
    <citation type="submission" date="2025-08" db="UniProtKB">
        <authorList>
            <consortium name="Ensembl"/>
        </authorList>
    </citation>
    <scope>IDENTIFICATION</scope>
</reference>
<keyword evidence="7" id="KW-0137">Centromere</keyword>
<dbReference type="PANTHER" id="PTHR31740">
    <property type="entry name" value="CENTROMERE PROTEIN L"/>
    <property type="match status" value="1"/>
</dbReference>
<keyword evidence="5" id="KW-0158">Chromosome</keyword>
<dbReference type="InterPro" id="IPR025204">
    <property type="entry name" value="CENP-L"/>
</dbReference>
<evidence type="ECO:0000256" key="8">
    <source>
        <dbReference type="SAM" id="MobiDB-lite"/>
    </source>
</evidence>
<proteinExistence type="inferred from homology"/>
<evidence type="ECO:0000256" key="7">
    <source>
        <dbReference type="ARBA" id="ARBA00023328"/>
    </source>
</evidence>
<dbReference type="AlphaFoldDB" id="A0A669PTS0"/>
<protein>
    <recommendedName>
        <fullName evidence="4">Centromere protein L</fullName>
    </recommendedName>
</protein>
<comment type="similarity">
    <text evidence="3">Belongs to the CENP-L/IML3 family.</text>
</comment>
<evidence type="ECO:0000256" key="1">
    <source>
        <dbReference type="ARBA" id="ARBA00004123"/>
    </source>
</evidence>
<evidence type="ECO:0000256" key="3">
    <source>
        <dbReference type="ARBA" id="ARBA00011060"/>
    </source>
</evidence>
<feature type="compositionally biased region" description="Gly residues" evidence="8">
    <location>
        <begin position="1"/>
        <end position="14"/>
    </location>
</feature>
<dbReference type="GO" id="GO:0005634">
    <property type="term" value="C:nucleus"/>
    <property type="evidence" value="ECO:0007669"/>
    <property type="project" value="UniProtKB-SubCell"/>
</dbReference>
<evidence type="ECO:0000313" key="9">
    <source>
        <dbReference type="Ensembl" id="ENSPCLP00000009648.1"/>
    </source>
</evidence>
<keyword evidence="10" id="KW-1185">Reference proteome</keyword>
<dbReference type="GO" id="GO:0000775">
    <property type="term" value="C:chromosome, centromeric region"/>
    <property type="evidence" value="ECO:0007669"/>
    <property type="project" value="UniProtKB-SubCell"/>
</dbReference>
<dbReference type="Proteomes" id="UP000472261">
    <property type="component" value="Unplaced"/>
</dbReference>
<comment type="subcellular location">
    <subcellularLocation>
        <location evidence="2">Chromosome</location>
        <location evidence="2">Centromere</location>
    </subcellularLocation>
    <subcellularLocation>
        <location evidence="1">Nucleus</location>
    </subcellularLocation>
</comment>
<dbReference type="OMA" id="TACKMDQ"/>
<evidence type="ECO:0000256" key="5">
    <source>
        <dbReference type="ARBA" id="ARBA00022454"/>
    </source>
</evidence>
<accession>A0A669PTS0</accession>
<evidence type="ECO:0000256" key="6">
    <source>
        <dbReference type="ARBA" id="ARBA00023242"/>
    </source>
</evidence>
<keyword evidence="6" id="KW-0539">Nucleus</keyword>
<dbReference type="PANTHER" id="PTHR31740:SF2">
    <property type="entry name" value="CENTROMERE PROTEIN L"/>
    <property type="match status" value="1"/>
</dbReference>
<organism evidence="9 10">
    <name type="scientific">Phasianus colchicus</name>
    <name type="common">Common pheasant</name>
    <dbReference type="NCBI Taxonomy" id="9054"/>
    <lineage>
        <taxon>Eukaryota</taxon>
        <taxon>Metazoa</taxon>
        <taxon>Chordata</taxon>
        <taxon>Craniata</taxon>
        <taxon>Vertebrata</taxon>
        <taxon>Euteleostomi</taxon>
        <taxon>Archelosauria</taxon>
        <taxon>Archosauria</taxon>
        <taxon>Dinosauria</taxon>
        <taxon>Saurischia</taxon>
        <taxon>Theropoda</taxon>
        <taxon>Coelurosauria</taxon>
        <taxon>Aves</taxon>
        <taxon>Neognathae</taxon>
        <taxon>Galloanserae</taxon>
        <taxon>Galliformes</taxon>
        <taxon>Phasianidae</taxon>
        <taxon>Phasianinae</taxon>
        <taxon>Phasianus</taxon>
    </lineage>
</organism>